<keyword evidence="2" id="KW-1185">Reference proteome</keyword>
<dbReference type="RefSeq" id="WP_249971702.1">
    <property type="nucleotide sequence ID" value="NZ_JAMFLZ010000001.1"/>
</dbReference>
<dbReference type="Proteomes" id="UP001165381">
    <property type="component" value="Unassembled WGS sequence"/>
</dbReference>
<accession>A0ABT0QC61</accession>
<proteinExistence type="predicted"/>
<protein>
    <submittedName>
        <fullName evidence="1">Uncharacterized protein</fullName>
    </submittedName>
</protein>
<gene>
    <name evidence="1" type="ORF">M3P09_01055</name>
</gene>
<evidence type="ECO:0000313" key="1">
    <source>
        <dbReference type="EMBL" id="MCL6293560.1"/>
    </source>
</evidence>
<organism evidence="1 2">
    <name type="scientific">Jejuia spongiicola</name>
    <dbReference type="NCBI Taxonomy" id="2942207"/>
    <lineage>
        <taxon>Bacteria</taxon>
        <taxon>Pseudomonadati</taxon>
        <taxon>Bacteroidota</taxon>
        <taxon>Flavobacteriia</taxon>
        <taxon>Flavobacteriales</taxon>
        <taxon>Flavobacteriaceae</taxon>
        <taxon>Jejuia</taxon>
    </lineage>
</organism>
<comment type="caution">
    <text evidence="1">The sequence shown here is derived from an EMBL/GenBank/DDBJ whole genome shotgun (WGS) entry which is preliminary data.</text>
</comment>
<evidence type="ECO:0000313" key="2">
    <source>
        <dbReference type="Proteomes" id="UP001165381"/>
    </source>
</evidence>
<name>A0ABT0QC61_9FLAO</name>
<reference evidence="1" key="1">
    <citation type="submission" date="2022-05" db="EMBL/GenBank/DDBJ databases">
        <authorList>
            <person name="Park J.-S."/>
        </authorList>
    </citation>
    <scope>NUCLEOTIDE SEQUENCE</scope>
    <source>
        <strain evidence="1">2012CJ34-3</strain>
    </source>
</reference>
<sequence>MRDIILLLSIVFSGVNVAYSQVGIGTTSPTAQLEIEANNTGIPALEINPQTSPTGSAEGQLAVIGDRLYMYNVSRAKWLSIETTTLLFGRSGNQDNVNLRAVANQSNNRSGYLMPFDGTITYITAKSNNNSGAQSKQFSVLVRNGNTTNSTTNFTTSSSEYTSTAVDVDFSAGDYINGTINNDGNGNVNNVSIMICVKWRQ</sequence>
<dbReference type="EMBL" id="JAMFLZ010000001">
    <property type="protein sequence ID" value="MCL6293560.1"/>
    <property type="molecule type" value="Genomic_DNA"/>
</dbReference>